<dbReference type="AlphaFoldDB" id="A0A9X0CCJ2"/>
<accession>A0A9X0CCJ2</accession>
<name>A0A9X0CCJ2_9CNID</name>
<dbReference type="PROSITE" id="PS00028">
    <property type="entry name" value="ZINC_FINGER_C2H2_1"/>
    <property type="match status" value="2"/>
</dbReference>
<keyword evidence="1" id="KW-0479">Metal-binding</keyword>
<dbReference type="EMBL" id="MU827820">
    <property type="protein sequence ID" value="KAJ7322026.1"/>
    <property type="molecule type" value="Genomic_DNA"/>
</dbReference>
<feature type="region of interest" description="Disordered" evidence="2">
    <location>
        <begin position="91"/>
        <end position="160"/>
    </location>
</feature>
<evidence type="ECO:0000256" key="2">
    <source>
        <dbReference type="SAM" id="MobiDB-lite"/>
    </source>
</evidence>
<dbReference type="InterPro" id="IPR046496">
    <property type="entry name" value="DUF6589"/>
</dbReference>
<feature type="compositionally biased region" description="Basic and acidic residues" evidence="2">
    <location>
        <begin position="148"/>
        <end position="160"/>
    </location>
</feature>
<evidence type="ECO:0000313" key="5">
    <source>
        <dbReference type="Proteomes" id="UP001163046"/>
    </source>
</evidence>
<feature type="domain" description="C2H2-type" evidence="3">
    <location>
        <begin position="741"/>
        <end position="769"/>
    </location>
</feature>
<dbReference type="OrthoDB" id="5958050at2759"/>
<keyword evidence="1" id="KW-0862">Zinc</keyword>
<dbReference type="Proteomes" id="UP001163046">
    <property type="component" value="Unassembled WGS sequence"/>
</dbReference>
<dbReference type="Pfam" id="PF20231">
    <property type="entry name" value="DUF6589"/>
    <property type="match status" value="1"/>
</dbReference>
<evidence type="ECO:0000256" key="1">
    <source>
        <dbReference type="PROSITE-ProRule" id="PRU00042"/>
    </source>
</evidence>
<dbReference type="GO" id="GO:0008270">
    <property type="term" value="F:zinc ion binding"/>
    <property type="evidence" value="ECO:0007669"/>
    <property type="project" value="UniProtKB-KW"/>
</dbReference>
<gene>
    <name evidence="4" type="ORF">OS493_033188</name>
</gene>
<proteinExistence type="predicted"/>
<organism evidence="4 5">
    <name type="scientific">Desmophyllum pertusum</name>
    <dbReference type="NCBI Taxonomy" id="174260"/>
    <lineage>
        <taxon>Eukaryota</taxon>
        <taxon>Metazoa</taxon>
        <taxon>Cnidaria</taxon>
        <taxon>Anthozoa</taxon>
        <taxon>Hexacorallia</taxon>
        <taxon>Scleractinia</taxon>
        <taxon>Caryophylliina</taxon>
        <taxon>Caryophylliidae</taxon>
        <taxon>Desmophyllum</taxon>
    </lineage>
</organism>
<dbReference type="SMART" id="SM00355">
    <property type="entry name" value="ZnF_C2H2"/>
    <property type="match status" value="2"/>
</dbReference>
<protein>
    <recommendedName>
        <fullName evidence="3">C2H2-type domain-containing protein</fullName>
    </recommendedName>
</protein>
<sequence>MAAKYSCVVCKESYSVKYGTVCSNVSTVPLFKETKRKEIIGKEGRPVSVATLLQEIGISVHENQSASLCTKCARKISSCHRSYLEVTKALQDTGTRESGSPAYHVIEKRPRVISSPSGLTPNTKRARNTTTVRQPAPSLRKSLFSSDEGQKRNQTDASLERDEITQLMSLPVENGGKERESTIVKIFVANVASHRVNQHECKGLEATLVKNLCIGEYKAAANAALKLQSLRPHITEGIAKEVKRELKEYKSNRDNLFTYDGKPEKLSAYSSEGLLDEAKEKMPLLHKIVTGSARTSKVNFLKQKEALVVATFLNTWIPRSNFAFRNNVLLCFGGCKGEVIQLFQRQGLCSHKNTVRNMLQSMSESFDKEIQAWKNDLSSYSKQLHLLKECIGSLPTRAEDEMDISTVDFSKEALKDVKFFDEETHQGCQNFLPCDEYGMCEVDDIANAIKDLEGATPTRYRLVGDNFDLTTTAHIQTLEQTNQSIHWFHEYAVKDRVAVPSSINQPQKSLTELSMEEILPTAEVQEETIMDLVYMIPRILCKYLPAYATFQKSIVYHIPHAYSEEMSQKSEKVCFKQFVKESSAAEVATSFASMNRCGKTNARKGPEKDYNSYTEFFERETEAHVLANWMEFAGMESVDDTPSKRCIPENADKWDLEQKRDWLHKESYQFLHEALATTVQPLAEQVIKLDQALREGFGCRFPGCSSAFPLHSSRKRHELENHPTLQVNDGGDSDRDEFGCYKCHHCQLVFTTNSTRKRHEVTQHELEETPSSEETIEEDSTKEDKIFNYHSSRLQFGFFFLNLNDAIREGDAERLCRCFKFALLIEYHFHHTKYAYLLLLFFAKVKAILSKEEASRLLNNRFFNANGKKGKNKPLDLQMEHLNLPLKMILKSLMGNVTRNSAQRVARSLGSLEEIMDGIRKDFDVSKKSGHHGDKDPHQAVGIILQDLINGNVFHHTPGRGGYPSFPRFKESVVSIDFRDFFKWAHGNLMTWKGIFENCQRDH</sequence>
<keyword evidence="1" id="KW-0863">Zinc-finger</keyword>
<evidence type="ECO:0000259" key="3">
    <source>
        <dbReference type="PROSITE" id="PS50157"/>
    </source>
</evidence>
<dbReference type="InterPro" id="IPR013087">
    <property type="entry name" value="Znf_C2H2_type"/>
</dbReference>
<feature type="compositionally biased region" description="Polar residues" evidence="2">
    <location>
        <begin position="114"/>
        <end position="133"/>
    </location>
</feature>
<reference evidence="4" key="1">
    <citation type="submission" date="2023-01" db="EMBL/GenBank/DDBJ databases">
        <title>Genome assembly of the deep-sea coral Lophelia pertusa.</title>
        <authorList>
            <person name="Herrera S."/>
            <person name="Cordes E."/>
        </authorList>
    </citation>
    <scope>NUCLEOTIDE SEQUENCE</scope>
    <source>
        <strain evidence="4">USNM1676648</strain>
        <tissue evidence="4">Polyp</tissue>
    </source>
</reference>
<comment type="caution">
    <text evidence="4">The sequence shown here is derived from an EMBL/GenBank/DDBJ whole genome shotgun (WGS) entry which is preliminary data.</text>
</comment>
<keyword evidence="5" id="KW-1185">Reference proteome</keyword>
<dbReference type="PROSITE" id="PS50157">
    <property type="entry name" value="ZINC_FINGER_C2H2_2"/>
    <property type="match status" value="1"/>
</dbReference>
<evidence type="ECO:0000313" key="4">
    <source>
        <dbReference type="EMBL" id="KAJ7322026.1"/>
    </source>
</evidence>